<keyword evidence="2" id="KW-1185">Reference proteome</keyword>
<dbReference type="EMBL" id="JACIEG010000003">
    <property type="protein sequence ID" value="MBB3969518.1"/>
    <property type="molecule type" value="Genomic_DNA"/>
</dbReference>
<dbReference type="RefSeq" id="WP_158285301.1">
    <property type="nucleotide sequence ID" value="NZ_BMCZ01000011.1"/>
</dbReference>
<gene>
    <name evidence="1" type="ORF">GGR35_002121</name>
</gene>
<sequence>METIIIVRFIILETMHPVFQHPIPPDGRQHDLKSTVRRDNLFKAGLFD</sequence>
<reference evidence="1 2" key="1">
    <citation type="submission" date="2020-08" db="EMBL/GenBank/DDBJ databases">
        <title>Genomic Encyclopedia of Type Strains, Phase IV (KMG-IV): sequencing the most valuable type-strain genomes for metagenomic binning, comparative biology and taxonomic classification.</title>
        <authorList>
            <person name="Goeker M."/>
        </authorList>
    </citation>
    <scope>NUCLEOTIDE SEQUENCE [LARGE SCALE GENOMIC DNA]</scope>
    <source>
        <strain evidence="1 2">DSM 100995</strain>
    </source>
</reference>
<proteinExistence type="predicted"/>
<accession>A0ABR6I8Z4</accession>
<dbReference type="Proteomes" id="UP000583101">
    <property type="component" value="Unassembled WGS sequence"/>
</dbReference>
<evidence type="ECO:0000313" key="1">
    <source>
        <dbReference type="EMBL" id="MBB3969518.1"/>
    </source>
</evidence>
<evidence type="ECO:0000313" key="2">
    <source>
        <dbReference type="Proteomes" id="UP000583101"/>
    </source>
</evidence>
<protein>
    <submittedName>
        <fullName evidence="1">Uncharacterized protein</fullName>
    </submittedName>
</protein>
<name>A0ABR6I8Z4_9SPHI</name>
<comment type="caution">
    <text evidence="1">The sequence shown here is derived from an EMBL/GenBank/DDBJ whole genome shotgun (WGS) entry which is preliminary data.</text>
</comment>
<organism evidence="1 2">
    <name type="scientific">Mucilaginibacter phyllosphaerae</name>
    <dbReference type="NCBI Taxonomy" id="1812349"/>
    <lineage>
        <taxon>Bacteria</taxon>
        <taxon>Pseudomonadati</taxon>
        <taxon>Bacteroidota</taxon>
        <taxon>Sphingobacteriia</taxon>
        <taxon>Sphingobacteriales</taxon>
        <taxon>Sphingobacteriaceae</taxon>
        <taxon>Mucilaginibacter</taxon>
    </lineage>
</organism>